<dbReference type="InterPro" id="IPR020546">
    <property type="entry name" value="ATP_synth_F1_dsu/esu_N"/>
</dbReference>
<keyword evidence="6" id="KW-0472">Membrane</keyword>
<evidence type="ECO:0000256" key="5">
    <source>
        <dbReference type="ARBA" id="ARBA00023065"/>
    </source>
</evidence>
<evidence type="ECO:0000313" key="11">
    <source>
        <dbReference type="EMBL" id="NPE24759.1"/>
    </source>
</evidence>
<dbReference type="SUPFAM" id="SSF51344">
    <property type="entry name" value="Epsilon subunit of F1F0-ATP synthase N-terminal domain"/>
    <property type="match status" value="1"/>
</dbReference>
<evidence type="ECO:0000259" key="10">
    <source>
        <dbReference type="Pfam" id="PF02823"/>
    </source>
</evidence>
<dbReference type="RefSeq" id="WP_172344252.1">
    <property type="nucleotide sequence ID" value="NZ_CASTNK010000027.1"/>
</dbReference>
<evidence type="ECO:0000256" key="7">
    <source>
        <dbReference type="ARBA" id="ARBA00023196"/>
    </source>
</evidence>
<dbReference type="EMBL" id="JABKKJ010000004">
    <property type="protein sequence ID" value="NPE24759.1"/>
    <property type="molecule type" value="Genomic_DNA"/>
</dbReference>
<keyword evidence="4 9" id="KW-0813">Transport</keyword>
<feature type="domain" description="ATP synthase F1 complex delta/epsilon subunit N-terminal" evidence="10">
    <location>
        <begin position="3"/>
        <end position="78"/>
    </location>
</feature>
<protein>
    <submittedName>
        <fullName evidence="11">ATP synthase F1 subunit epsilon</fullName>
    </submittedName>
</protein>
<organism evidence="11 12">
    <name type="scientific">Xylanibacter caecicola</name>
    <dbReference type="NCBI Taxonomy" id="2736294"/>
    <lineage>
        <taxon>Bacteria</taxon>
        <taxon>Pseudomonadati</taxon>
        <taxon>Bacteroidota</taxon>
        <taxon>Bacteroidia</taxon>
        <taxon>Bacteroidales</taxon>
        <taxon>Prevotellaceae</taxon>
        <taxon>Xylanibacter</taxon>
    </lineage>
</organism>
<evidence type="ECO:0000313" key="12">
    <source>
        <dbReference type="Proteomes" id="UP000820977"/>
    </source>
</evidence>
<dbReference type="Proteomes" id="UP000820977">
    <property type="component" value="Unassembled WGS sequence"/>
</dbReference>
<accession>A0ABX2AZR8</accession>
<keyword evidence="7 9" id="KW-0139">CF(1)</keyword>
<proteinExistence type="inferred from homology"/>
<comment type="similarity">
    <text evidence="3 9">Belongs to the ATPase epsilon chain family.</text>
</comment>
<dbReference type="NCBIfam" id="TIGR01216">
    <property type="entry name" value="ATP_synt_epsi"/>
    <property type="match status" value="1"/>
</dbReference>
<comment type="caution">
    <text evidence="11">The sequence shown here is derived from an EMBL/GenBank/DDBJ whole genome shotgun (WGS) entry which is preliminary data.</text>
</comment>
<evidence type="ECO:0000256" key="4">
    <source>
        <dbReference type="ARBA" id="ARBA00022448"/>
    </source>
</evidence>
<dbReference type="CDD" id="cd12152">
    <property type="entry name" value="F1-ATPase_delta"/>
    <property type="match status" value="1"/>
</dbReference>
<keyword evidence="8 9" id="KW-0066">ATP synthesis</keyword>
<evidence type="ECO:0000256" key="1">
    <source>
        <dbReference type="ARBA" id="ARBA00003543"/>
    </source>
</evidence>
<dbReference type="Gene3D" id="2.60.15.10">
    <property type="entry name" value="F0F1 ATP synthase delta/epsilon subunit, N-terminal"/>
    <property type="match status" value="1"/>
</dbReference>
<dbReference type="PANTHER" id="PTHR13822">
    <property type="entry name" value="ATP SYNTHASE DELTA/EPSILON CHAIN"/>
    <property type="match status" value="1"/>
</dbReference>
<evidence type="ECO:0000256" key="8">
    <source>
        <dbReference type="ARBA" id="ARBA00023310"/>
    </source>
</evidence>
<keyword evidence="12" id="KW-1185">Reference proteome</keyword>
<keyword evidence="5 9" id="KW-0406">Ion transport</keyword>
<evidence type="ECO:0000256" key="9">
    <source>
        <dbReference type="RuleBase" id="RU003656"/>
    </source>
</evidence>
<dbReference type="PANTHER" id="PTHR13822:SF10">
    <property type="entry name" value="ATP SYNTHASE EPSILON CHAIN, CHLOROPLASTIC"/>
    <property type="match status" value="1"/>
</dbReference>
<dbReference type="InterPro" id="IPR036771">
    <property type="entry name" value="ATPsynth_dsu/esu_N"/>
</dbReference>
<reference evidence="11 12" key="1">
    <citation type="submission" date="2020-05" db="EMBL/GenBank/DDBJ databases">
        <title>Distinct polysaccharide utilization as determinants for interspecies competition between intestinal Prevotella spp.</title>
        <authorList>
            <person name="Galvez E.J.C."/>
            <person name="Iljazovic A."/>
            <person name="Strowig T."/>
        </authorList>
    </citation>
    <scope>NUCLEOTIDE SEQUENCE [LARGE SCALE GENOMIC DNA]</scope>
    <source>
        <strain evidence="11 12">PCHR</strain>
    </source>
</reference>
<evidence type="ECO:0000256" key="6">
    <source>
        <dbReference type="ARBA" id="ARBA00023136"/>
    </source>
</evidence>
<dbReference type="Pfam" id="PF02823">
    <property type="entry name" value="ATP-synt_DE_N"/>
    <property type="match status" value="1"/>
</dbReference>
<comment type="function">
    <text evidence="1">Produces ATP from ADP in the presence of a proton gradient across the membrane.</text>
</comment>
<evidence type="ECO:0000256" key="2">
    <source>
        <dbReference type="ARBA" id="ARBA00004184"/>
    </source>
</evidence>
<name>A0ABX2AZR8_9BACT</name>
<comment type="subcellular location">
    <subcellularLocation>
        <location evidence="2">Endomembrane system</location>
        <topology evidence="2">Peripheral membrane protein</topology>
    </subcellularLocation>
</comment>
<gene>
    <name evidence="11" type="primary">atpC</name>
    <name evidence="11" type="ORF">HPS54_04370</name>
</gene>
<comment type="subunit">
    <text evidence="9">F-type ATPases have 2 components, CF(1) - the catalytic core - and CF(0) - the membrane proton channel. CF(1) has five subunits: alpha(3), beta(3), gamma(1), delta(1), epsilon(1). CF(0) has three main subunits: a, b and c.</text>
</comment>
<dbReference type="InterPro" id="IPR001469">
    <property type="entry name" value="ATP_synth_F1_dsu/esu"/>
</dbReference>
<evidence type="ECO:0000256" key="3">
    <source>
        <dbReference type="ARBA" id="ARBA00005712"/>
    </source>
</evidence>
<sequence>MSLRLRIVSPEKVVFDGDVESVTVPGTLGEFQILHDHAPLISSLGDGRMVYVDGSGEHALTISGGFVEVQKNTVSACVEF</sequence>